<dbReference type="OMA" id="WMEITCI"/>
<gene>
    <name evidence="2" type="ORF">CBR_g17686</name>
</gene>
<feature type="transmembrane region" description="Helical" evidence="1">
    <location>
        <begin position="142"/>
        <end position="160"/>
    </location>
</feature>
<dbReference type="AlphaFoldDB" id="A0A388KV77"/>
<sequence length="165" mass="18069">MPFLRRGMLTLVDFLLHENGLYMDGVRFAFAHTAAHIGVAVEAAAVSDMQVGGVPSCSKGGLAGCVFIILSRTGRLPENLRSLWSQLSGWTATLLFMFMPVAQLLSNLRNPEGMAGMSVLMVLLGLIGNALMIPRSIFTRDIIWFTGCTWATMMMGWGNLLCMYM</sequence>
<dbReference type="Proteomes" id="UP000265515">
    <property type="component" value="Unassembled WGS sequence"/>
</dbReference>
<dbReference type="GO" id="GO:0009941">
    <property type="term" value="C:chloroplast envelope"/>
    <property type="evidence" value="ECO:0007669"/>
    <property type="project" value="TreeGrafter"/>
</dbReference>
<feature type="transmembrane region" description="Helical" evidence="1">
    <location>
        <begin position="83"/>
        <end position="102"/>
    </location>
</feature>
<keyword evidence="3" id="KW-1185">Reference proteome</keyword>
<dbReference type="PANTHER" id="PTHR34809:SF1">
    <property type="entry name" value="MALTOSE EXCESS PROTEIN 1, CHLOROPLASTIC-RELATED"/>
    <property type="match status" value="1"/>
</dbReference>
<name>A0A388KV77_CHABU</name>
<accession>A0A388KV77</accession>
<dbReference type="GO" id="GO:0005363">
    <property type="term" value="F:maltose transmembrane transporter activity"/>
    <property type="evidence" value="ECO:0007669"/>
    <property type="project" value="TreeGrafter"/>
</dbReference>
<dbReference type="OrthoDB" id="8048523at2759"/>
<dbReference type="Gramene" id="GBG73974">
    <property type="protein sequence ID" value="GBG73974"/>
    <property type="gene ID" value="CBR_g17686"/>
</dbReference>
<comment type="caution">
    <text evidence="2">The sequence shown here is derived from an EMBL/GenBank/DDBJ whole genome shotgun (WGS) entry which is preliminary data.</text>
</comment>
<dbReference type="InterPro" id="IPR034628">
    <property type="entry name" value="MEX1/MEX1-like"/>
</dbReference>
<reference evidence="2 3" key="1">
    <citation type="journal article" date="2018" name="Cell">
        <title>The Chara Genome: Secondary Complexity and Implications for Plant Terrestrialization.</title>
        <authorList>
            <person name="Nishiyama T."/>
            <person name="Sakayama H."/>
            <person name="Vries J.D."/>
            <person name="Buschmann H."/>
            <person name="Saint-Marcoux D."/>
            <person name="Ullrich K.K."/>
            <person name="Haas F.B."/>
            <person name="Vanderstraeten L."/>
            <person name="Becker D."/>
            <person name="Lang D."/>
            <person name="Vosolsobe S."/>
            <person name="Rombauts S."/>
            <person name="Wilhelmsson P.K.I."/>
            <person name="Janitza P."/>
            <person name="Kern R."/>
            <person name="Heyl A."/>
            <person name="Rumpler F."/>
            <person name="Villalobos L.I.A.C."/>
            <person name="Clay J.M."/>
            <person name="Skokan R."/>
            <person name="Toyoda A."/>
            <person name="Suzuki Y."/>
            <person name="Kagoshima H."/>
            <person name="Schijlen E."/>
            <person name="Tajeshwar N."/>
            <person name="Catarino B."/>
            <person name="Hetherington A.J."/>
            <person name="Saltykova A."/>
            <person name="Bonnot C."/>
            <person name="Breuninger H."/>
            <person name="Symeonidi A."/>
            <person name="Radhakrishnan G.V."/>
            <person name="Van Nieuwerburgh F."/>
            <person name="Deforce D."/>
            <person name="Chang C."/>
            <person name="Karol K.G."/>
            <person name="Hedrich R."/>
            <person name="Ulvskov P."/>
            <person name="Glockner G."/>
            <person name="Delwiche C.F."/>
            <person name="Petrasek J."/>
            <person name="Van de Peer Y."/>
            <person name="Friml J."/>
            <person name="Beilby M."/>
            <person name="Dolan L."/>
            <person name="Kohara Y."/>
            <person name="Sugano S."/>
            <person name="Fujiyama A."/>
            <person name="Delaux P.-M."/>
            <person name="Quint M."/>
            <person name="TheiBen G."/>
            <person name="Hagemann M."/>
            <person name="Harholt J."/>
            <person name="Dunand C."/>
            <person name="Zachgo S."/>
            <person name="Langdale J."/>
            <person name="Maumus F."/>
            <person name="Straeten D.V.D."/>
            <person name="Gould S.B."/>
            <person name="Rensing S.A."/>
        </authorList>
    </citation>
    <scope>NUCLEOTIDE SEQUENCE [LARGE SCALE GENOMIC DNA]</scope>
    <source>
        <strain evidence="2 3">S276</strain>
    </source>
</reference>
<dbReference type="Gene3D" id="1.20.1280.290">
    <property type="match status" value="1"/>
</dbReference>
<evidence type="ECO:0000256" key="1">
    <source>
        <dbReference type="SAM" id="Phobius"/>
    </source>
</evidence>
<dbReference type="STRING" id="69332.A0A388KV77"/>
<dbReference type="EMBL" id="BFEA01000194">
    <property type="protein sequence ID" value="GBG73974.1"/>
    <property type="molecule type" value="Genomic_DNA"/>
</dbReference>
<keyword evidence="1" id="KW-1133">Transmembrane helix</keyword>
<keyword evidence="1" id="KW-0472">Membrane</keyword>
<evidence type="ECO:0000313" key="3">
    <source>
        <dbReference type="Proteomes" id="UP000265515"/>
    </source>
</evidence>
<feature type="transmembrane region" description="Helical" evidence="1">
    <location>
        <begin position="114"/>
        <end position="133"/>
    </location>
</feature>
<dbReference type="PANTHER" id="PTHR34809">
    <property type="entry name" value="MALTOSE EXCESS PROTEIN 1, CHLOROPLASTIC-RELATED"/>
    <property type="match status" value="1"/>
</dbReference>
<protein>
    <submittedName>
        <fullName evidence="2">Uncharacterized protein</fullName>
    </submittedName>
</protein>
<keyword evidence="1" id="KW-0812">Transmembrane</keyword>
<evidence type="ECO:0000313" key="2">
    <source>
        <dbReference type="EMBL" id="GBG73974.1"/>
    </source>
</evidence>
<organism evidence="2 3">
    <name type="scientific">Chara braunii</name>
    <name type="common">Braun's stonewort</name>
    <dbReference type="NCBI Taxonomy" id="69332"/>
    <lineage>
        <taxon>Eukaryota</taxon>
        <taxon>Viridiplantae</taxon>
        <taxon>Streptophyta</taxon>
        <taxon>Charophyceae</taxon>
        <taxon>Charales</taxon>
        <taxon>Characeae</taxon>
        <taxon>Chara</taxon>
    </lineage>
</organism>
<proteinExistence type="predicted"/>